<dbReference type="HOGENOM" id="CLU_3167227_0_0_9"/>
<gene>
    <name evidence="1" type="ORF">HMPREF0322_04961</name>
</gene>
<dbReference type="EMBL" id="AFZX01000133">
    <property type="protein sequence ID" value="EHL04451.1"/>
    <property type="molecule type" value="Genomic_DNA"/>
</dbReference>
<protein>
    <submittedName>
        <fullName evidence="1">Uncharacterized protein</fullName>
    </submittedName>
</protein>
<dbReference type="PATRIC" id="fig|537010.4.peg.4619"/>
<evidence type="ECO:0000313" key="1">
    <source>
        <dbReference type="EMBL" id="EHL04451.1"/>
    </source>
</evidence>
<dbReference type="Proteomes" id="UP000004416">
    <property type="component" value="Unassembled WGS sequence"/>
</dbReference>
<comment type="caution">
    <text evidence="1">The sequence shown here is derived from an EMBL/GenBank/DDBJ whole genome shotgun (WGS) entry which is preliminary data.</text>
</comment>
<proteinExistence type="predicted"/>
<dbReference type="AlphaFoldDB" id="G9XVE8"/>
<evidence type="ECO:0000313" key="2">
    <source>
        <dbReference type="Proteomes" id="UP000004416"/>
    </source>
</evidence>
<name>G9XVE8_DESHA</name>
<sequence length="47" mass="5395">MLIVFADTNYCQRLVLNNLKIGLAERKGIPIVSGEYERITKEVIEDE</sequence>
<reference evidence="1 2" key="1">
    <citation type="submission" date="2011-08" db="EMBL/GenBank/DDBJ databases">
        <authorList>
            <person name="Weinstock G."/>
            <person name="Sodergren E."/>
            <person name="Clifton S."/>
            <person name="Fulton L."/>
            <person name="Fulton B."/>
            <person name="Courtney L."/>
            <person name="Fronick C."/>
            <person name="Harrison M."/>
            <person name="Strong C."/>
            <person name="Farmer C."/>
            <person name="Delahaunty K."/>
            <person name="Markovic C."/>
            <person name="Hall O."/>
            <person name="Minx P."/>
            <person name="Tomlinson C."/>
            <person name="Mitreva M."/>
            <person name="Hou S."/>
            <person name="Chen J."/>
            <person name="Wollam A."/>
            <person name="Pepin K.H."/>
            <person name="Johnson M."/>
            <person name="Bhonagiri V."/>
            <person name="Zhang X."/>
            <person name="Suruliraj S."/>
            <person name="Warren W."/>
            <person name="Chinwalla A."/>
            <person name="Mardis E.R."/>
            <person name="Wilson R.K."/>
        </authorList>
    </citation>
    <scope>NUCLEOTIDE SEQUENCE [LARGE SCALE GENOMIC DNA]</scope>
    <source>
        <strain evidence="1 2">DP7</strain>
    </source>
</reference>
<accession>G9XVE8</accession>
<organism evidence="1 2">
    <name type="scientific">Desulfitobacterium hafniense DP7</name>
    <dbReference type="NCBI Taxonomy" id="537010"/>
    <lineage>
        <taxon>Bacteria</taxon>
        <taxon>Bacillati</taxon>
        <taxon>Bacillota</taxon>
        <taxon>Clostridia</taxon>
        <taxon>Eubacteriales</taxon>
        <taxon>Desulfitobacteriaceae</taxon>
        <taxon>Desulfitobacterium</taxon>
    </lineage>
</organism>